<feature type="domain" description="Glycoside hydrolase family 3 N-terminal" evidence="6">
    <location>
        <begin position="31"/>
        <end position="371"/>
    </location>
</feature>
<dbReference type="InterPro" id="IPR036962">
    <property type="entry name" value="Glyco_hydro_3_N_sf"/>
</dbReference>
<evidence type="ECO:0000259" key="7">
    <source>
        <dbReference type="Pfam" id="PF01915"/>
    </source>
</evidence>
<dbReference type="InterPro" id="IPR017853">
    <property type="entry name" value="GH"/>
</dbReference>
<proteinExistence type="inferred from homology"/>
<dbReference type="PRINTS" id="PR00133">
    <property type="entry name" value="GLHYDRLASE3"/>
</dbReference>
<dbReference type="EMBL" id="JACSPO010000007">
    <property type="protein sequence ID" value="MBD8063073.1"/>
    <property type="molecule type" value="Genomic_DNA"/>
</dbReference>
<dbReference type="PANTHER" id="PTHR30480:SF13">
    <property type="entry name" value="BETA-HEXOSAMINIDASE"/>
    <property type="match status" value="1"/>
</dbReference>
<dbReference type="InterPro" id="IPR028994">
    <property type="entry name" value="Integrin_alpha_N"/>
</dbReference>
<organism evidence="8 9">
    <name type="scientific">Oceanitalea stevensii</name>
    <dbReference type="NCBI Taxonomy" id="2763072"/>
    <lineage>
        <taxon>Bacteria</taxon>
        <taxon>Bacillati</taxon>
        <taxon>Actinomycetota</taxon>
        <taxon>Actinomycetes</taxon>
        <taxon>Micrococcales</taxon>
        <taxon>Bogoriellaceae</taxon>
        <taxon>Georgenia</taxon>
    </lineage>
</organism>
<dbReference type="EC" id="3.2.1.52" evidence="3"/>
<feature type="domain" description="Glycoside hydrolase family 3 C-terminal" evidence="7">
    <location>
        <begin position="411"/>
        <end position="569"/>
    </location>
</feature>
<evidence type="ECO:0000259" key="6">
    <source>
        <dbReference type="Pfam" id="PF00933"/>
    </source>
</evidence>
<dbReference type="SUPFAM" id="SSF69318">
    <property type="entry name" value="Integrin alpha N-terminal domain"/>
    <property type="match status" value="1"/>
</dbReference>
<dbReference type="Proteomes" id="UP000661894">
    <property type="component" value="Unassembled WGS sequence"/>
</dbReference>
<dbReference type="InterPro" id="IPR050226">
    <property type="entry name" value="NagZ_Beta-hexosaminidase"/>
</dbReference>
<dbReference type="SUPFAM" id="SSF52279">
    <property type="entry name" value="Beta-D-glucan exohydrolase, C-terminal domain"/>
    <property type="match status" value="1"/>
</dbReference>
<comment type="caution">
    <text evidence="8">The sequence shown here is derived from an EMBL/GenBank/DDBJ whole genome shotgun (WGS) entry which is preliminary data.</text>
</comment>
<comment type="catalytic activity">
    <reaction evidence="1">
        <text>Hydrolysis of terminal non-reducing N-acetyl-D-hexosamine residues in N-acetyl-beta-D-hexosaminides.</text>
        <dbReference type="EC" id="3.2.1.52"/>
    </reaction>
</comment>
<evidence type="ECO:0000256" key="4">
    <source>
        <dbReference type="ARBA" id="ARBA00022801"/>
    </source>
</evidence>
<dbReference type="Gene3D" id="3.40.50.1700">
    <property type="entry name" value="Glycoside hydrolase family 3 C-terminal domain"/>
    <property type="match status" value="1"/>
</dbReference>
<accession>A0ABR8Z4Y5</accession>
<gene>
    <name evidence="8" type="ORF">H9624_12175</name>
</gene>
<evidence type="ECO:0000256" key="5">
    <source>
        <dbReference type="ARBA" id="ARBA00023295"/>
    </source>
</evidence>
<dbReference type="SUPFAM" id="SSF51445">
    <property type="entry name" value="(Trans)glycosidases"/>
    <property type="match status" value="1"/>
</dbReference>
<evidence type="ECO:0000256" key="2">
    <source>
        <dbReference type="ARBA" id="ARBA00005336"/>
    </source>
</evidence>
<keyword evidence="4 8" id="KW-0378">Hydrolase</keyword>
<name>A0ABR8Z4Y5_9MICO</name>
<evidence type="ECO:0000256" key="3">
    <source>
        <dbReference type="ARBA" id="ARBA00012663"/>
    </source>
</evidence>
<keyword evidence="9" id="KW-1185">Reference proteome</keyword>
<dbReference type="GO" id="GO:0016787">
    <property type="term" value="F:hydrolase activity"/>
    <property type="evidence" value="ECO:0007669"/>
    <property type="project" value="UniProtKB-KW"/>
</dbReference>
<dbReference type="Pfam" id="PF00933">
    <property type="entry name" value="Glyco_hydro_3"/>
    <property type="match status" value="1"/>
</dbReference>
<reference evidence="8 9" key="1">
    <citation type="submission" date="2020-08" db="EMBL/GenBank/DDBJ databases">
        <title>A Genomic Blueprint of the Chicken Gut Microbiome.</title>
        <authorList>
            <person name="Gilroy R."/>
            <person name="Ravi A."/>
            <person name="Getino M."/>
            <person name="Pursley I."/>
            <person name="Horton D.L."/>
            <person name="Alikhan N.-F."/>
            <person name="Baker D."/>
            <person name="Gharbi K."/>
            <person name="Hall N."/>
            <person name="Watson M."/>
            <person name="Adriaenssens E.M."/>
            <person name="Foster-Nyarko E."/>
            <person name="Jarju S."/>
            <person name="Secka A."/>
            <person name="Antonio M."/>
            <person name="Oren A."/>
            <person name="Chaudhuri R."/>
            <person name="La Ragione R.M."/>
            <person name="Hildebrand F."/>
            <person name="Pallen M.J."/>
        </authorList>
    </citation>
    <scope>NUCLEOTIDE SEQUENCE [LARGE SCALE GENOMIC DNA]</scope>
    <source>
        <strain evidence="8 9">Sa1BUA1</strain>
    </source>
</reference>
<dbReference type="InterPro" id="IPR001764">
    <property type="entry name" value="Glyco_hydro_3_N"/>
</dbReference>
<dbReference type="PANTHER" id="PTHR30480">
    <property type="entry name" value="BETA-HEXOSAMINIDASE-RELATED"/>
    <property type="match status" value="1"/>
</dbReference>
<keyword evidence="5" id="KW-0326">Glycosidase</keyword>
<protein>
    <recommendedName>
        <fullName evidence="3">beta-N-acetylhexosaminidase</fullName>
        <ecNumber evidence="3">3.2.1.52</ecNumber>
    </recommendedName>
</protein>
<dbReference type="InterPro" id="IPR002772">
    <property type="entry name" value="Glyco_hydro_3_C"/>
</dbReference>
<sequence>MLLASTVPAVATSVPDSANPIDHIVSNMTIDELIGQMTWTYVYGNSADDASMATDNQARYGVDTPREVVEKFDLGGVLYFAWSNPGIVNDPELAAELSNGLQAVSVGDEASGIPLATTIDQEGGIVARMGAPMTVLPGNMALGATFDAALARAQGEILGSELAAVGVNADFAPVVDVNTNPANPVIGVRSMGEDPQNVATLGVAQIEGMQSQGVGAAAKHFPGHGDTETDSHTGLPIVTYDRATLDQHLVPFEAAIDAGVDMIMTAHVIVEELDPEMPGTLSPEVLTGLLREDLGFDGLITTDALDMGALKELPDNPLDDGDIAVLAIQAGSDILLMSPDVPATFEAVNAAVESGDITRERLEESVTRILEWKVERGVWEEDPSVPVDEVMDVVGSAEHTATAQEIANRSVTLLRNEGDLLPLDDGQSVFVTGWGQSGVPNLAQAFTDRGVEADHLYTANFPNAEQIAAAAEAAEGHDAIVLMTHTPANTAQTQAQRDLLAALQATDVPVVHVPVRNPYDVAWENPAPAQLVTYGYQRPSLQAVADVVLGTVEPTGKLPVNVPTADGEGVLHPIGFGLGYEDEEPQEPAQRYGFFLTNGWKGGDADYAFQYGRHTDEVLVGDWDGDGRDSITVRRGNQYFVNNAPTGGPAERVLTYGKADDVVLVGDWNGDGTDTLAVRRGATYHVKNSLRSGDADHVVVYGREGDAVVVGDWDGDGRDTFAVRRGKVYHVKNAIAGGDADTVFAYGRESDVTLAGDWDGDGRDTFAVRRGRDYHVSNTLRGGEAEQVMRYGRESDEVFVGDWDGDGRDSIGVRRTPAA</sequence>
<dbReference type="InterPro" id="IPR036881">
    <property type="entry name" value="Glyco_hydro_3_C_sf"/>
</dbReference>
<evidence type="ECO:0000313" key="9">
    <source>
        <dbReference type="Proteomes" id="UP000661894"/>
    </source>
</evidence>
<dbReference type="Gene3D" id="3.20.20.300">
    <property type="entry name" value="Glycoside hydrolase, family 3, N-terminal domain"/>
    <property type="match status" value="1"/>
</dbReference>
<evidence type="ECO:0000256" key="1">
    <source>
        <dbReference type="ARBA" id="ARBA00001231"/>
    </source>
</evidence>
<comment type="similarity">
    <text evidence="2">Belongs to the glycosyl hydrolase 3 family.</text>
</comment>
<dbReference type="Pfam" id="PF01915">
    <property type="entry name" value="Glyco_hydro_3_C"/>
    <property type="match status" value="1"/>
</dbReference>
<evidence type="ECO:0000313" key="8">
    <source>
        <dbReference type="EMBL" id="MBD8063073.1"/>
    </source>
</evidence>